<evidence type="ECO:0000313" key="2">
    <source>
        <dbReference type="EMBL" id="AXI01937.1"/>
    </source>
</evidence>
<keyword evidence="1" id="KW-0812">Transmembrane</keyword>
<evidence type="ECO:0000256" key="1">
    <source>
        <dbReference type="SAM" id="Phobius"/>
    </source>
</evidence>
<name>A0A345P3S8_9GAMM</name>
<keyword evidence="3" id="KW-1185">Reference proteome</keyword>
<accession>A0A345P3S8</accession>
<protein>
    <submittedName>
        <fullName evidence="2">Uncharacterized protein</fullName>
    </submittedName>
</protein>
<dbReference type="AlphaFoldDB" id="A0A345P3S8"/>
<dbReference type="EMBL" id="CP031222">
    <property type="protein sequence ID" value="AXI01937.1"/>
    <property type="molecule type" value="Genomic_DNA"/>
</dbReference>
<sequence length="70" mass="8160">MSFGIKKRQKWRFFMGAEYINEAVFICVMLGIFWCLRGEGACAKRWINAIICLCCIYVVFNKSSIAFEYA</sequence>
<dbReference type="Proteomes" id="UP000253940">
    <property type="component" value="Chromosome"/>
</dbReference>
<dbReference type="KEGG" id="mbah:HYN46_03055"/>
<feature type="transmembrane region" description="Helical" evidence="1">
    <location>
        <begin position="12"/>
        <end position="34"/>
    </location>
</feature>
<reference evidence="2 3" key="1">
    <citation type="submission" date="2018-07" db="EMBL/GenBank/DDBJ databases">
        <title>Genome sequencing of Moraxellaceae gen. HYN0046.</title>
        <authorList>
            <person name="Kim M."/>
            <person name="Yi H."/>
        </authorList>
    </citation>
    <scope>NUCLEOTIDE SEQUENCE [LARGE SCALE GENOMIC DNA]</scope>
    <source>
        <strain evidence="2 3">HYN0046</strain>
    </source>
</reference>
<organism evidence="2 3">
    <name type="scientific">Aquirhabdus parva</name>
    <dbReference type="NCBI Taxonomy" id="2283318"/>
    <lineage>
        <taxon>Bacteria</taxon>
        <taxon>Pseudomonadati</taxon>
        <taxon>Pseudomonadota</taxon>
        <taxon>Gammaproteobacteria</taxon>
        <taxon>Moraxellales</taxon>
        <taxon>Moraxellaceae</taxon>
        <taxon>Aquirhabdus</taxon>
    </lineage>
</organism>
<proteinExistence type="predicted"/>
<gene>
    <name evidence="2" type="ORF">HYN46_03055</name>
</gene>
<keyword evidence="1" id="KW-1133">Transmembrane helix</keyword>
<keyword evidence="1" id="KW-0472">Membrane</keyword>
<evidence type="ECO:0000313" key="3">
    <source>
        <dbReference type="Proteomes" id="UP000253940"/>
    </source>
</evidence>
<feature type="transmembrane region" description="Helical" evidence="1">
    <location>
        <begin position="46"/>
        <end position="67"/>
    </location>
</feature>